<keyword evidence="2" id="KW-1185">Reference proteome</keyword>
<dbReference type="Proteomes" id="UP001516400">
    <property type="component" value="Unassembled WGS sequence"/>
</dbReference>
<name>A0ABD2NJ16_9CUCU</name>
<dbReference type="Pfam" id="PF25880">
    <property type="entry name" value="WHD_CHMP7_1st"/>
    <property type="match status" value="1"/>
</dbReference>
<protein>
    <submittedName>
        <fullName evidence="1">Uncharacterized protein</fullName>
    </submittedName>
</protein>
<evidence type="ECO:0000313" key="2">
    <source>
        <dbReference type="Proteomes" id="UP001516400"/>
    </source>
</evidence>
<gene>
    <name evidence="1" type="ORF">HHI36_016234</name>
</gene>
<sequence length="151" mass="17500">MFSIPEEKLPECFKNDLRLNVLYAPLRSKSVNPSDWNSKITSWSQLINIYSSCNKVYKFSLDSLRIAFHQNGRSPSCLKEVIQEMVKSGDIELLDIFLQEKPKSWKEWATNVLISSPISWSLNKMKSMVTNLDNTTLYVPVKILEQEGDFY</sequence>
<accession>A0ABD2NJ16</accession>
<proteinExistence type="predicted"/>
<evidence type="ECO:0000313" key="1">
    <source>
        <dbReference type="EMBL" id="KAL3278700.1"/>
    </source>
</evidence>
<comment type="caution">
    <text evidence="1">The sequence shown here is derived from an EMBL/GenBank/DDBJ whole genome shotgun (WGS) entry which is preliminary data.</text>
</comment>
<dbReference type="AlphaFoldDB" id="A0ABD2NJ16"/>
<reference evidence="1 2" key="1">
    <citation type="journal article" date="2021" name="BMC Biol.">
        <title>Horizontally acquired antibacterial genes associated with adaptive radiation of ladybird beetles.</title>
        <authorList>
            <person name="Li H.S."/>
            <person name="Tang X.F."/>
            <person name="Huang Y.H."/>
            <person name="Xu Z.Y."/>
            <person name="Chen M.L."/>
            <person name="Du X.Y."/>
            <person name="Qiu B.Y."/>
            <person name="Chen P.T."/>
            <person name="Zhang W."/>
            <person name="Slipinski A."/>
            <person name="Escalona H.E."/>
            <person name="Waterhouse R.M."/>
            <person name="Zwick A."/>
            <person name="Pang H."/>
        </authorList>
    </citation>
    <scope>NUCLEOTIDE SEQUENCE [LARGE SCALE GENOMIC DNA]</scope>
    <source>
        <strain evidence="1">SYSU2018</strain>
    </source>
</reference>
<organism evidence="1 2">
    <name type="scientific">Cryptolaemus montrouzieri</name>
    <dbReference type="NCBI Taxonomy" id="559131"/>
    <lineage>
        <taxon>Eukaryota</taxon>
        <taxon>Metazoa</taxon>
        <taxon>Ecdysozoa</taxon>
        <taxon>Arthropoda</taxon>
        <taxon>Hexapoda</taxon>
        <taxon>Insecta</taxon>
        <taxon>Pterygota</taxon>
        <taxon>Neoptera</taxon>
        <taxon>Endopterygota</taxon>
        <taxon>Coleoptera</taxon>
        <taxon>Polyphaga</taxon>
        <taxon>Cucujiformia</taxon>
        <taxon>Coccinelloidea</taxon>
        <taxon>Coccinellidae</taxon>
        <taxon>Scymninae</taxon>
        <taxon>Scymnini</taxon>
        <taxon>Cryptolaemus</taxon>
    </lineage>
</organism>
<dbReference type="EMBL" id="JABFTP020000124">
    <property type="protein sequence ID" value="KAL3278700.1"/>
    <property type="molecule type" value="Genomic_DNA"/>
</dbReference>